<dbReference type="Proteomes" id="UP000218334">
    <property type="component" value="Unassembled WGS sequence"/>
</dbReference>
<accession>A0A2H3C0S9</accession>
<dbReference type="EMBL" id="KZ293423">
    <property type="protein sequence ID" value="PBK71928.1"/>
    <property type="molecule type" value="Genomic_DNA"/>
</dbReference>
<feature type="transmembrane region" description="Helical" evidence="1">
    <location>
        <begin position="95"/>
        <end position="118"/>
    </location>
</feature>
<keyword evidence="1" id="KW-0812">Transmembrane</keyword>
<keyword evidence="1" id="KW-0472">Membrane</keyword>
<dbReference type="AlphaFoldDB" id="A0A2H3C0S9"/>
<sequence>MMNHIYIPSTASRLRSDKLMQGCMAAVLILDLDCGRAVSGFTITLTCLTTSLGSMAITISGTKGYEHRTRGLSSREAPCQSALCLAARNLGKTRFCVYLNILKLSTLPHLIAILFLIYHPRHRRGPAV</sequence>
<evidence type="ECO:0000313" key="3">
    <source>
        <dbReference type="Proteomes" id="UP000218334"/>
    </source>
</evidence>
<protein>
    <submittedName>
        <fullName evidence="2">Uncharacterized protein</fullName>
    </submittedName>
</protein>
<evidence type="ECO:0000313" key="2">
    <source>
        <dbReference type="EMBL" id="PBK71928.1"/>
    </source>
</evidence>
<reference evidence="3" key="1">
    <citation type="journal article" date="2017" name="Nat. Ecol. Evol.">
        <title>Genome expansion and lineage-specific genetic innovations in the forest pathogenic fungi Armillaria.</title>
        <authorList>
            <person name="Sipos G."/>
            <person name="Prasanna A.N."/>
            <person name="Walter M.C."/>
            <person name="O'Connor E."/>
            <person name="Balint B."/>
            <person name="Krizsan K."/>
            <person name="Kiss B."/>
            <person name="Hess J."/>
            <person name="Varga T."/>
            <person name="Slot J."/>
            <person name="Riley R."/>
            <person name="Boka B."/>
            <person name="Rigling D."/>
            <person name="Barry K."/>
            <person name="Lee J."/>
            <person name="Mihaltcheva S."/>
            <person name="LaButti K."/>
            <person name="Lipzen A."/>
            <person name="Waldron R."/>
            <person name="Moloney N.M."/>
            <person name="Sperisen C."/>
            <person name="Kredics L."/>
            <person name="Vagvoelgyi C."/>
            <person name="Patrignani A."/>
            <person name="Fitzpatrick D."/>
            <person name="Nagy I."/>
            <person name="Doyle S."/>
            <person name="Anderson J.B."/>
            <person name="Grigoriev I.V."/>
            <person name="Gueldener U."/>
            <person name="Muensterkoetter M."/>
            <person name="Nagy L.G."/>
        </authorList>
    </citation>
    <scope>NUCLEOTIDE SEQUENCE [LARGE SCALE GENOMIC DNA]</scope>
    <source>
        <strain evidence="3">28-4</strain>
    </source>
</reference>
<evidence type="ECO:0000256" key="1">
    <source>
        <dbReference type="SAM" id="Phobius"/>
    </source>
</evidence>
<gene>
    <name evidence="2" type="ORF">ARMSODRAFT_795915</name>
</gene>
<keyword evidence="1" id="KW-1133">Transmembrane helix</keyword>
<proteinExistence type="predicted"/>
<keyword evidence="3" id="KW-1185">Reference proteome</keyword>
<organism evidence="2 3">
    <name type="scientific">Armillaria solidipes</name>
    <dbReference type="NCBI Taxonomy" id="1076256"/>
    <lineage>
        <taxon>Eukaryota</taxon>
        <taxon>Fungi</taxon>
        <taxon>Dikarya</taxon>
        <taxon>Basidiomycota</taxon>
        <taxon>Agaricomycotina</taxon>
        <taxon>Agaricomycetes</taxon>
        <taxon>Agaricomycetidae</taxon>
        <taxon>Agaricales</taxon>
        <taxon>Marasmiineae</taxon>
        <taxon>Physalacriaceae</taxon>
        <taxon>Armillaria</taxon>
    </lineage>
</organism>
<name>A0A2H3C0S9_9AGAR</name>